<reference evidence="3 4" key="1">
    <citation type="submission" date="2020-04" db="EMBL/GenBank/DDBJ databases">
        <title>Genome sequencing of Rosenbergiella species.</title>
        <authorList>
            <person name="Alvarez-Perez S."/>
            <person name="Lievens B."/>
        </authorList>
    </citation>
    <scope>NUCLEOTIDE SEQUENCE [LARGE SCALE GENOMIC DNA]</scope>
    <source>
        <strain evidence="3 4">CdVSA20.1</strain>
    </source>
</reference>
<evidence type="ECO:0000256" key="1">
    <source>
        <dbReference type="ARBA" id="ARBA00004167"/>
    </source>
</evidence>
<name>A0ABS5TBP5_9GAMM</name>
<dbReference type="EMBL" id="JABBFO010000016">
    <property type="protein sequence ID" value="MBT0728353.1"/>
    <property type="molecule type" value="Genomic_DNA"/>
</dbReference>
<gene>
    <name evidence="3" type="ORF">HGT73_13445</name>
</gene>
<dbReference type="PROSITE" id="PS00409">
    <property type="entry name" value="PROKAR_NTER_METHYL"/>
    <property type="match status" value="1"/>
</dbReference>
<keyword evidence="4" id="KW-1185">Reference proteome</keyword>
<dbReference type="Pfam" id="PF07963">
    <property type="entry name" value="N_methyl"/>
    <property type="match status" value="1"/>
</dbReference>
<dbReference type="InterPro" id="IPR012902">
    <property type="entry name" value="N_methyl_site"/>
</dbReference>
<evidence type="ECO:0000313" key="3">
    <source>
        <dbReference type="EMBL" id="MBT0728353.1"/>
    </source>
</evidence>
<evidence type="ECO:0000313" key="4">
    <source>
        <dbReference type="Proteomes" id="UP000786875"/>
    </source>
</evidence>
<comment type="subcellular location">
    <subcellularLocation>
        <location evidence="1">Membrane</location>
        <topology evidence="1">Single-pass membrane protein</topology>
    </subcellularLocation>
</comment>
<comment type="caution">
    <text evidence="3">The sequence shown here is derived from an EMBL/GenBank/DDBJ whole genome shotgun (WGS) entry which is preliminary data.</text>
</comment>
<keyword evidence="2" id="KW-0472">Membrane</keyword>
<dbReference type="NCBIfam" id="TIGR02532">
    <property type="entry name" value="IV_pilin_GFxxxE"/>
    <property type="match status" value="1"/>
</dbReference>
<accession>A0ABS5TBP5</accession>
<keyword evidence="2" id="KW-1133">Transmembrane helix</keyword>
<keyword evidence="2" id="KW-0812">Transmembrane</keyword>
<sequence length="102" mass="11804">MNSVWSGERGFSLLEVVVALTLLSVSTLLIFQYSEALQLSEQQQWQRREAWRQLAQRLEGAEIAAPALYEYTIAADNGCFWQKVEWRVADHSPLRLERLHCP</sequence>
<protein>
    <submittedName>
        <fullName evidence="3">Prepilin-type N-terminal cleavage/methylation domain-containing protein</fullName>
    </submittedName>
</protein>
<feature type="transmembrane region" description="Helical" evidence="2">
    <location>
        <begin position="12"/>
        <end position="31"/>
    </location>
</feature>
<organism evidence="3 4">
    <name type="scientific">Rosenbergiella australiborealis</name>
    <dbReference type="NCBI Taxonomy" id="1544696"/>
    <lineage>
        <taxon>Bacteria</taxon>
        <taxon>Pseudomonadati</taxon>
        <taxon>Pseudomonadota</taxon>
        <taxon>Gammaproteobacteria</taxon>
        <taxon>Enterobacterales</taxon>
        <taxon>Erwiniaceae</taxon>
        <taxon>Rosenbergiella</taxon>
    </lineage>
</organism>
<evidence type="ECO:0000256" key="2">
    <source>
        <dbReference type="SAM" id="Phobius"/>
    </source>
</evidence>
<dbReference type="RefSeq" id="WP_214215775.1">
    <property type="nucleotide sequence ID" value="NZ_JABBFO010000016.1"/>
</dbReference>
<dbReference type="Proteomes" id="UP000786875">
    <property type="component" value="Unassembled WGS sequence"/>
</dbReference>
<proteinExistence type="predicted"/>